<comment type="caution">
    <text evidence="1">The sequence shown here is derived from an EMBL/GenBank/DDBJ whole genome shotgun (WGS) entry which is preliminary data.</text>
</comment>
<accession>A0AAV0WPH1</accession>
<dbReference type="Proteomes" id="UP001160148">
    <property type="component" value="Unassembled WGS sequence"/>
</dbReference>
<dbReference type="EMBL" id="CARXXK010000002">
    <property type="protein sequence ID" value="CAI6357790.1"/>
    <property type="molecule type" value="Genomic_DNA"/>
</dbReference>
<dbReference type="PANTHER" id="PTHR33053:SF24">
    <property type="entry name" value="TRANSPOSASE DOMAIN-CONTAINING PROTEIN"/>
    <property type="match status" value="1"/>
</dbReference>
<proteinExistence type="predicted"/>
<dbReference type="PANTHER" id="PTHR33053">
    <property type="entry name" value="PROTEIN, PUTATIVE-RELATED"/>
    <property type="match status" value="1"/>
</dbReference>
<evidence type="ECO:0000313" key="2">
    <source>
        <dbReference type="Proteomes" id="UP001160148"/>
    </source>
</evidence>
<name>A0AAV0WPH1_9HEMI</name>
<dbReference type="AlphaFoldDB" id="A0AAV0WPH1"/>
<protein>
    <recommendedName>
        <fullName evidence="3">DUF4218 domain-containing protein</fullName>
    </recommendedName>
</protein>
<gene>
    <name evidence="1" type="ORF">MEUPH1_LOCUS13380</name>
</gene>
<reference evidence="1 2" key="1">
    <citation type="submission" date="2023-01" db="EMBL/GenBank/DDBJ databases">
        <authorList>
            <person name="Whitehead M."/>
        </authorList>
    </citation>
    <scope>NUCLEOTIDE SEQUENCE [LARGE SCALE GENOMIC DNA]</scope>
</reference>
<sequence length="158" mass="18440">MPTDNISEEYILFAKKLLTYFMSQFAEIYGNTFMSYNIHITLHLADDVQTFGSSNTFSAFPFKSFMQPLSKKKIKSGVKLLQQLARRYAESRIVLLSKKSLNLKNGSINVHINVHRNNKERPILQETCKTKYTGWKNDKFVVKLNNADNLLFHDKKKW</sequence>
<organism evidence="1 2">
    <name type="scientific">Macrosiphum euphorbiae</name>
    <name type="common">potato aphid</name>
    <dbReference type="NCBI Taxonomy" id="13131"/>
    <lineage>
        <taxon>Eukaryota</taxon>
        <taxon>Metazoa</taxon>
        <taxon>Ecdysozoa</taxon>
        <taxon>Arthropoda</taxon>
        <taxon>Hexapoda</taxon>
        <taxon>Insecta</taxon>
        <taxon>Pterygota</taxon>
        <taxon>Neoptera</taxon>
        <taxon>Paraneoptera</taxon>
        <taxon>Hemiptera</taxon>
        <taxon>Sternorrhyncha</taxon>
        <taxon>Aphidomorpha</taxon>
        <taxon>Aphidoidea</taxon>
        <taxon>Aphididae</taxon>
        <taxon>Macrosiphini</taxon>
        <taxon>Macrosiphum</taxon>
    </lineage>
</organism>
<evidence type="ECO:0008006" key="3">
    <source>
        <dbReference type="Google" id="ProtNLM"/>
    </source>
</evidence>
<keyword evidence="2" id="KW-1185">Reference proteome</keyword>
<evidence type="ECO:0000313" key="1">
    <source>
        <dbReference type="EMBL" id="CAI6357790.1"/>
    </source>
</evidence>